<evidence type="ECO:0000256" key="8">
    <source>
        <dbReference type="ARBA" id="ARBA00023235"/>
    </source>
</evidence>
<dbReference type="GO" id="GO:0046417">
    <property type="term" value="P:chorismate metabolic process"/>
    <property type="evidence" value="ECO:0007669"/>
    <property type="project" value="InterPro"/>
</dbReference>
<comment type="pathway">
    <text evidence="3">Metabolic intermediate biosynthesis; prephenate biosynthesis; prephenate from chorismate: step 1/1.</text>
</comment>
<keyword evidence="5" id="KW-0963">Cytoplasm</keyword>
<evidence type="ECO:0000313" key="10">
    <source>
        <dbReference type="EMBL" id="KAH9329753.1"/>
    </source>
</evidence>
<dbReference type="AlphaFoldDB" id="A0AA38GVG7"/>
<sequence>TEKGDRFDRSETLTLESIRESLIRQEDSIIFNLLERSHYCFNAPAYDANQFSFPAFEGSLVEFMLKETELLHSKVGRYKSPDEHPFFPDDLLEPLLPPLHYPQVLHPAASTVNLNKEIQRMYFDNILPRFVAEGDDGNYGSAAVCDVSCLQALSKRIHYGKFVAEAKFKDSPNEYEPAIRAQDREALMNLLTVENVEAMVQRRVELKAMTYGQEINLDSAAVTPAYKFQPFLVARLYAEWVMPLTKK</sequence>
<evidence type="ECO:0000313" key="11">
    <source>
        <dbReference type="Proteomes" id="UP000824469"/>
    </source>
</evidence>
<evidence type="ECO:0000256" key="6">
    <source>
        <dbReference type="ARBA" id="ARBA00022605"/>
    </source>
</evidence>
<dbReference type="Proteomes" id="UP000824469">
    <property type="component" value="Unassembled WGS sequence"/>
</dbReference>
<dbReference type="GO" id="GO:0008652">
    <property type="term" value="P:amino acid biosynthetic process"/>
    <property type="evidence" value="ECO:0007669"/>
    <property type="project" value="UniProtKB-KW"/>
</dbReference>
<keyword evidence="7" id="KW-0057">Aromatic amino acid biosynthesis</keyword>
<dbReference type="EC" id="5.4.99.5" evidence="4"/>
<evidence type="ECO:0000256" key="3">
    <source>
        <dbReference type="ARBA" id="ARBA00004817"/>
    </source>
</evidence>
<dbReference type="NCBIfam" id="TIGR01802">
    <property type="entry name" value="CM_pl-yst"/>
    <property type="match status" value="1"/>
</dbReference>
<gene>
    <name evidence="10" type="ORF">KI387_001861</name>
</gene>
<dbReference type="PANTHER" id="PTHR21145:SF12">
    <property type="entry name" value="CHORISMATE MUTASE"/>
    <property type="match status" value="1"/>
</dbReference>
<evidence type="ECO:0000256" key="7">
    <source>
        <dbReference type="ARBA" id="ARBA00023141"/>
    </source>
</evidence>
<comment type="catalytic activity">
    <reaction evidence="1">
        <text>chorismate = prephenate</text>
        <dbReference type="Rhea" id="RHEA:13897"/>
        <dbReference type="ChEBI" id="CHEBI:29748"/>
        <dbReference type="ChEBI" id="CHEBI:29934"/>
        <dbReference type="EC" id="5.4.99.5"/>
    </reaction>
</comment>
<dbReference type="InterPro" id="IPR037039">
    <property type="entry name" value="CM_AroQ_sf_eucaryotic"/>
</dbReference>
<feature type="domain" description="Chorismate mutase" evidence="9">
    <location>
        <begin position="140"/>
        <end position="246"/>
    </location>
</feature>
<name>A0AA38GVG7_TAXCH</name>
<accession>A0AA38GVG7</accession>
<dbReference type="PIRSF" id="PIRSF017318">
    <property type="entry name" value="Chor_mut_AroQ_eu"/>
    <property type="match status" value="1"/>
</dbReference>
<dbReference type="GO" id="GO:0005737">
    <property type="term" value="C:cytoplasm"/>
    <property type="evidence" value="ECO:0007669"/>
    <property type="project" value="UniProtKB-SubCell"/>
</dbReference>
<evidence type="ECO:0000259" key="9">
    <source>
        <dbReference type="Pfam" id="PF01817"/>
    </source>
</evidence>
<dbReference type="InterPro" id="IPR002701">
    <property type="entry name" value="CM_II_prokaryot"/>
</dbReference>
<reference evidence="10 11" key="1">
    <citation type="journal article" date="2021" name="Nat. Plants">
        <title>The Taxus genome provides insights into paclitaxel biosynthesis.</title>
        <authorList>
            <person name="Xiong X."/>
            <person name="Gou J."/>
            <person name="Liao Q."/>
            <person name="Li Y."/>
            <person name="Zhou Q."/>
            <person name="Bi G."/>
            <person name="Li C."/>
            <person name="Du R."/>
            <person name="Wang X."/>
            <person name="Sun T."/>
            <person name="Guo L."/>
            <person name="Liang H."/>
            <person name="Lu P."/>
            <person name="Wu Y."/>
            <person name="Zhang Z."/>
            <person name="Ro D.K."/>
            <person name="Shang Y."/>
            <person name="Huang S."/>
            <person name="Yan J."/>
        </authorList>
    </citation>
    <scope>NUCLEOTIDE SEQUENCE [LARGE SCALE GENOMIC DNA]</scope>
    <source>
        <strain evidence="10">Ta-2019</strain>
    </source>
</reference>
<keyword evidence="6" id="KW-0028">Amino-acid biosynthesis</keyword>
<dbReference type="GO" id="GO:0009073">
    <property type="term" value="P:aromatic amino acid family biosynthetic process"/>
    <property type="evidence" value="ECO:0007669"/>
    <property type="project" value="UniProtKB-KW"/>
</dbReference>
<evidence type="ECO:0000256" key="2">
    <source>
        <dbReference type="ARBA" id="ARBA00004496"/>
    </source>
</evidence>
<dbReference type="PROSITE" id="PS51169">
    <property type="entry name" value="CHORISMATE_MUT_3"/>
    <property type="match status" value="1"/>
</dbReference>
<comment type="subcellular location">
    <subcellularLocation>
        <location evidence="2">Cytoplasm</location>
    </subcellularLocation>
</comment>
<keyword evidence="11" id="KW-1185">Reference proteome</keyword>
<dbReference type="PANTHER" id="PTHR21145">
    <property type="entry name" value="CHORISMATE MUTASE"/>
    <property type="match status" value="1"/>
</dbReference>
<dbReference type="Pfam" id="PF01817">
    <property type="entry name" value="CM_2"/>
    <property type="match status" value="1"/>
</dbReference>
<keyword evidence="8" id="KW-0413">Isomerase</keyword>
<dbReference type="FunFam" id="1.10.590.10:FF:000001">
    <property type="entry name" value="Chorismate mutase"/>
    <property type="match status" value="1"/>
</dbReference>
<dbReference type="SUPFAM" id="SSF48600">
    <property type="entry name" value="Chorismate mutase II"/>
    <property type="match status" value="1"/>
</dbReference>
<feature type="non-terminal residue" evidence="10">
    <location>
        <position position="247"/>
    </location>
</feature>
<dbReference type="InterPro" id="IPR036263">
    <property type="entry name" value="Chorismate_II_sf"/>
</dbReference>
<dbReference type="Gene3D" id="1.10.590.10">
    <property type="entry name" value="Chorismate mutase, AroQ class superfamily, eukaryotic"/>
    <property type="match status" value="1"/>
</dbReference>
<evidence type="ECO:0000256" key="5">
    <source>
        <dbReference type="ARBA" id="ARBA00022490"/>
    </source>
</evidence>
<protein>
    <recommendedName>
        <fullName evidence="4">chorismate mutase</fullName>
        <ecNumber evidence="4">5.4.99.5</ecNumber>
    </recommendedName>
</protein>
<evidence type="ECO:0000256" key="1">
    <source>
        <dbReference type="ARBA" id="ARBA00000824"/>
    </source>
</evidence>
<evidence type="ECO:0000256" key="4">
    <source>
        <dbReference type="ARBA" id="ARBA00012404"/>
    </source>
</evidence>
<dbReference type="GO" id="GO:0004106">
    <property type="term" value="F:chorismate mutase activity"/>
    <property type="evidence" value="ECO:0007669"/>
    <property type="project" value="UniProtKB-EC"/>
</dbReference>
<dbReference type="EMBL" id="JAHRHJ020000001">
    <property type="protein sequence ID" value="KAH9329753.1"/>
    <property type="molecule type" value="Genomic_DNA"/>
</dbReference>
<dbReference type="InterPro" id="IPR008238">
    <property type="entry name" value="Chorismate_mutase_AroQ_euk"/>
</dbReference>
<proteinExistence type="predicted"/>
<comment type="caution">
    <text evidence="10">The sequence shown here is derived from an EMBL/GenBank/DDBJ whole genome shotgun (WGS) entry which is preliminary data.</text>
</comment>
<organism evidence="10 11">
    <name type="scientific">Taxus chinensis</name>
    <name type="common">Chinese yew</name>
    <name type="synonym">Taxus wallichiana var. chinensis</name>
    <dbReference type="NCBI Taxonomy" id="29808"/>
    <lineage>
        <taxon>Eukaryota</taxon>
        <taxon>Viridiplantae</taxon>
        <taxon>Streptophyta</taxon>
        <taxon>Embryophyta</taxon>
        <taxon>Tracheophyta</taxon>
        <taxon>Spermatophyta</taxon>
        <taxon>Pinopsida</taxon>
        <taxon>Pinidae</taxon>
        <taxon>Conifers II</taxon>
        <taxon>Cupressales</taxon>
        <taxon>Taxaceae</taxon>
        <taxon>Taxus</taxon>
    </lineage>
</organism>
<dbReference type="OMA" id="MYFRDIL"/>
<feature type="non-terminal residue" evidence="10">
    <location>
        <position position="1"/>
    </location>
</feature>